<dbReference type="EMBL" id="JACHGF010000012">
    <property type="protein sequence ID" value="MBB5286951.1"/>
    <property type="molecule type" value="Genomic_DNA"/>
</dbReference>
<evidence type="ECO:0000313" key="4">
    <source>
        <dbReference type="Proteomes" id="UP000557307"/>
    </source>
</evidence>
<keyword evidence="4" id="KW-1185">Reference proteome</keyword>
<evidence type="ECO:0000313" key="3">
    <source>
        <dbReference type="EMBL" id="MBB5286951.1"/>
    </source>
</evidence>
<reference evidence="3 4" key="1">
    <citation type="submission" date="2020-08" db="EMBL/GenBank/DDBJ databases">
        <title>Genomic Encyclopedia of Type Strains, Phase IV (KMG-IV): sequencing the most valuable type-strain genomes for metagenomic binning, comparative biology and taxonomic classification.</title>
        <authorList>
            <person name="Goeker M."/>
        </authorList>
    </citation>
    <scope>NUCLEOTIDE SEQUENCE [LARGE SCALE GENOMIC DNA]</scope>
    <source>
        <strain evidence="3 4">DSM 105074</strain>
    </source>
</reference>
<keyword evidence="1" id="KW-1133">Transmembrane helix</keyword>
<keyword evidence="1" id="KW-0812">Transmembrane</keyword>
<evidence type="ECO:0000256" key="1">
    <source>
        <dbReference type="SAM" id="Phobius"/>
    </source>
</evidence>
<dbReference type="Pfam" id="PF12729">
    <property type="entry name" value="4HB_MCP_1"/>
    <property type="match status" value="1"/>
</dbReference>
<dbReference type="InterPro" id="IPR024478">
    <property type="entry name" value="HlyB_4HB_MCP"/>
</dbReference>
<comment type="caution">
    <text evidence="3">The sequence shown here is derived from an EMBL/GenBank/DDBJ whole genome shotgun (WGS) entry which is preliminary data.</text>
</comment>
<dbReference type="Proteomes" id="UP000557307">
    <property type="component" value="Unassembled WGS sequence"/>
</dbReference>
<dbReference type="RefSeq" id="WP_184178570.1">
    <property type="nucleotide sequence ID" value="NZ_JACHGF010000012.1"/>
</dbReference>
<accession>A0A840TSM6</accession>
<sequence>MKWSYLIQQKMKAALLLGSVMVLIMVSTLHSQHNLRDIHRSFASIYQDRLMPAIDFVYLTEHMYRKRLLLEQHLLLEGHGTPGQIRQQLGHHNLTIDSLVGAFEKTHLVAQESKSLLTFKNYLQEYQLLEDHILRLSAVGDQAASVALFEQQGTLLFQQAITNLNELTQLQSTIGQELMNESESEMANMALMTSLQVALSIVVGIMLLGIIRSSRILPKHSSQPFHLN</sequence>
<feature type="transmembrane region" description="Helical" evidence="1">
    <location>
        <begin position="189"/>
        <end position="211"/>
    </location>
</feature>
<organism evidence="3 4">
    <name type="scientific">Rhabdobacter roseus</name>
    <dbReference type="NCBI Taxonomy" id="1655419"/>
    <lineage>
        <taxon>Bacteria</taxon>
        <taxon>Pseudomonadati</taxon>
        <taxon>Bacteroidota</taxon>
        <taxon>Cytophagia</taxon>
        <taxon>Cytophagales</taxon>
        <taxon>Cytophagaceae</taxon>
        <taxon>Rhabdobacter</taxon>
    </lineage>
</organism>
<dbReference type="AlphaFoldDB" id="A0A840TSM6"/>
<gene>
    <name evidence="3" type="ORF">HNQ92_005113</name>
</gene>
<feature type="domain" description="Chemotaxis methyl-accepting receptor HlyB-like 4HB MCP" evidence="2">
    <location>
        <begin position="7"/>
        <end position="184"/>
    </location>
</feature>
<protein>
    <recommendedName>
        <fullName evidence="2">Chemotaxis methyl-accepting receptor HlyB-like 4HB MCP domain-containing protein</fullName>
    </recommendedName>
</protein>
<evidence type="ECO:0000259" key="2">
    <source>
        <dbReference type="Pfam" id="PF12729"/>
    </source>
</evidence>
<proteinExistence type="predicted"/>
<name>A0A840TSM6_9BACT</name>
<keyword evidence="1" id="KW-0472">Membrane</keyword>